<dbReference type="SMR" id="A0A8I6XSA7"/>
<evidence type="ECO:0008006" key="4">
    <source>
        <dbReference type="Google" id="ProtNLM"/>
    </source>
</evidence>
<protein>
    <recommendedName>
        <fullName evidence="4">Ubiquitin-like domain-containing protein</fullName>
    </recommendedName>
</protein>
<reference evidence="3" key="1">
    <citation type="journal article" date="2012" name="Nature">
        <title>A physical, genetic and functional sequence assembly of the barley genome.</title>
        <authorList>
            <consortium name="The International Barley Genome Sequencing Consortium"/>
            <person name="Mayer K.F."/>
            <person name="Waugh R."/>
            <person name="Brown J.W."/>
            <person name="Schulman A."/>
            <person name="Langridge P."/>
            <person name="Platzer M."/>
            <person name="Fincher G.B."/>
            <person name="Muehlbauer G.J."/>
            <person name="Sato K."/>
            <person name="Close T.J."/>
            <person name="Wise R.P."/>
            <person name="Stein N."/>
        </authorList>
    </citation>
    <scope>NUCLEOTIDE SEQUENCE [LARGE SCALE GENOMIC DNA]</scope>
    <source>
        <strain evidence="3">cv. Morex</strain>
    </source>
</reference>
<dbReference type="EnsemblPlants" id="HORVU.MOREX.r3.3HG0301650.1">
    <property type="protein sequence ID" value="HORVU.MOREX.r3.3HG0301650.1.CDS1"/>
    <property type="gene ID" value="HORVU.MOREX.r3.3HG0301650"/>
</dbReference>
<evidence type="ECO:0000256" key="1">
    <source>
        <dbReference type="SAM" id="MobiDB-lite"/>
    </source>
</evidence>
<organism evidence="2 3">
    <name type="scientific">Hordeum vulgare subsp. vulgare</name>
    <name type="common">Domesticated barley</name>
    <dbReference type="NCBI Taxonomy" id="112509"/>
    <lineage>
        <taxon>Eukaryota</taxon>
        <taxon>Viridiplantae</taxon>
        <taxon>Streptophyta</taxon>
        <taxon>Embryophyta</taxon>
        <taxon>Tracheophyta</taxon>
        <taxon>Spermatophyta</taxon>
        <taxon>Magnoliopsida</taxon>
        <taxon>Liliopsida</taxon>
        <taxon>Poales</taxon>
        <taxon>Poaceae</taxon>
        <taxon>BOP clade</taxon>
        <taxon>Pooideae</taxon>
        <taxon>Triticodae</taxon>
        <taxon>Triticeae</taxon>
        <taxon>Hordeinae</taxon>
        <taxon>Hordeum</taxon>
    </lineage>
</organism>
<dbReference type="SUPFAM" id="SSF54236">
    <property type="entry name" value="Ubiquitin-like"/>
    <property type="match status" value="1"/>
</dbReference>
<evidence type="ECO:0000313" key="2">
    <source>
        <dbReference type="EnsemblPlants" id="HORVU.MOREX.r3.3HG0301650.1.CDS1"/>
    </source>
</evidence>
<dbReference type="InterPro" id="IPR029071">
    <property type="entry name" value="Ubiquitin-like_domsf"/>
</dbReference>
<dbReference type="Gramene" id="HORVU.MOREX.r3.3HG0301650.1">
    <property type="protein sequence ID" value="HORVU.MOREX.r3.3HG0301650.1.CDS1"/>
    <property type="gene ID" value="HORVU.MOREX.r3.3HG0301650"/>
</dbReference>
<proteinExistence type="predicted"/>
<accession>A0A8I6XSA7</accession>
<dbReference type="Proteomes" id="UP000011116">
    <property type="component" value="Chromosome 3H"/>
</dbReference>
<dbReference type="AlphaFoldDB" id="A0A8I6XSA7"/>
<feature type="region of interest" description="Disordered" evidence="1">
    <location>
        <begin position="1"/>
        <end position="32"/>
    </location>
</feature>
<reference evidence="2" key="2">
    <citation type="submission" date="2020-10" db="EMBL/GenBank/DDBJ databases">
        <authorList>
            <person name="Scholz U."/>
            <person name="Mascher M."/>
            <person name="Fiebig A."/>
        </authorList>
    </citation>
    <scope>NUCLEOTIDE SEQUENCE [LARGE SCALE GENOMIC DNA]</scope>
    <source>
        <strain evidence="2">cv. Morex</strain>
    </source>
</reference>
<keyword evidence="3" id="KW-1185">Reference proteome</keyword>
<evidence type="ECO:0000313" key="3">
    <source>
        <dbReference type="Proteomes" id="UP000011116"/>
    </source>
</evidence>
<dbReference type="Gene3D" id="3.10.20.90">
    <property type="entry name" value="Phosphatidylinositol 3-kinase Catalytic Subunit, Chain A, domain 1"/>
    <property type="match status" value="1"/>
</dbReference>
<name>A0A8I6XSA7_HORVV</name>
<sequence length="130" mass="13878">MSSITEVGHEEAEAPPESGRETATTAEDEVTLKPVKPEAAAEGNSAYINIKVTSQIFPDVIVRAKRGVLLQCVMDMYCGKHSLKPNAVVFLDEEGKNMRASQTEEEAGLDDGHSISVNIAQLGGSGRYSA</sequence>
<reference evidence="2" key="3">
    <citation type="submission" date="2022-01" db="UniProtKB">
        <authorList>
            <consortium name="EnsemblPlants"/>
        </authorList>
    </citation>
    <scope>IDENTIFICATION</scope>
    <source>
        <strain evidence="2">subsp. vulgare</strain>
    </source>
</reference>